<dbReference type="AlphaFoldDB" id="A0A329KDU1"/>
<dbReference type="Pfam" id="PF10593">
    <property type="entry name" value="Z1"/>
    <property type="match status" value="1"/>
</dbReference>
<feature type="domain" description="Putative endonuclease Z1" evidence="2">
    <location>
        <begin position="380"/>
        <end position="604"/>
    </location>
</feature>
<dbReference type="SUPFAM" id="SSF52540">
    <property type="entry name" value="P-loop containing nucleoside triphosphate hydrolases"/>
    <property type="match status" value="1"/>
</dbReference>
<organism evidence="3 4">
    <name type="scientific">Mycobacterium colombiense</name>
    <dbReference type="NCBI Taxonomy" id="339268"/>
    <lineage>
        <taxon>Bacteria</taxon>
        <taxon>Bacillati</taxon>
        <taxon>Actinomycetota</taxon>
        <taxon>Actinomycetes</taxon>
        <taxon>Mycobacteriales</taxon>
        <taxon>Mycobacteriaceae</taxon>
        <taxon>Mycobacterium</taxon>
        <taxon>Mycobacterium avium complex (MAC)</taxon>
    </lineage>
</organism>
<feature type="compositionally biased region" description="Acidic residues" evidence="1">
    <location>
        <begin position="867"/>
        <end position="886"/>
    </location>
</feature>
<comment type="caution">
    <text evidence="3">The sequence shown here is derived from an EMBL/GenBank/DDBJ whole genome shotgun (WGS) entry which is preliminary data.</text>
</comment>
<proteinExistence type="predicted"/>
<dbReference type="InterPro" id="IPR027417">
    <property type="entry name" value="P-loop_NTPase"/>
</dbReference>
<evidence type="ECO:0000313" key="4">
    <source>
        <dbReference type="Proteomes" id="UP000250347"/>
    </source>
</evidence>
<reference evidence="3 4" key="1">
    <citation type="submission" date="2018-06" db="EMBL/GenBank/DDBJ databases">
        <title>NTM in soil in Japan.</title>
        <authorList>
            <person name="Ohya K."/>
        </authorList>
    </citation>
    <scope>NUCLEOTIDE SEQUENCE [LARGE SCALE GENOMIC DNA]</scope>
    <source>
        <strain evidence="3 4">GF76</strain>
    </source>
</reference>
<dbReference type="InterPro" id="IPR018310">
    <property type="entry name" value="Put_endonuclease_Z1-dom"/>
</dbReference>
<dbReference type="EMBL" id="QMEU01000050">
    <property type="protein sequence ID" value="RAU93523.1"/>
    <property type="molecule type" value="Genomic_DNA"/>
</dbReference>
<evidence type="ECO:0000259" key="2">
    <source>
        <dbReference type="Pfam" id="PF10593"/>
    </source>
</evidence>
<accession>A0A329KDU1</accession>
<feature type="region of interest" description="Disordered" evidence="1">
    <location>
        <begin position="861"/>
        <end position="886"/>
    </location>
</feature>
<evidence type="ECO:0000313" key="3">
    <source>
        <dbReference type="EMBL" id="RAU93523.1"/>
    </source>
</evidence>
<gene>
    <name evidence="3" type="ORF">DQP58_16265</name>
</gene>
<sequence>MPDLNTLAAEDPIIRNLARIMRDSRPATLEQAVDESVEMGIDRNRVEIAAGKIRELVRQIAAAQTPINVVAGNIESWYAGPRAEDANWAALVESLQADGWDDNMIRVLDESSTKVVANLPNPAGEGGYQCRGLVLGYVQSGKTTNFTAVIAKAADAGYRFFIVLSGVHDALRLQTQERLNDQLWEPHSSKWHRLTNEHDFRPTDNVDALLTAQNQRVLTVVKKNAARLRALRNWLFEARPELLADCPMLVIDDEADQATVNTAKPDRQPSRINSLIRDIVNKVPKSAYVGYTATPFANVLIDPKDYEDLYPRDFIVDLPRPDIYVGPEAIFGREELDFDDLGVGDDGHDFVRSVPENELDDLRPKGAAKRHLFEPRITDSLDSALRYFLMSTAARRVRGRGNRHATALVHTSQHIDVHERTAEAIRDHLKALNIRISEGDPLLFASLQQQWLDECDLVPAADFELNAISWEEVAAELPIVAKAAEVITDNSRSTERLSFDDQNPRVIVAVGGNTLSRGLTLEGLAVSFFVRTASAYDTLLQMGRWFGYRNGYADLTRIWMTDEMRAWFHHLATVEEEIRYDIQRYENEHATPEQFAVRIRTHPKLAITAAAKMQNSRRAEASYSGRRLQTILFNHRDKDWLTENIEAGRSLISAMTDANRRTKGGITILKGIDSQLIIKFLAAYRFHENSRDLDGDLLTRYILGRRDEGELHRFNVAVMGRTSSSDYLGQVDLGLGYEIGCINRARLKSVGGATYADIKTLMSRNDRVIDLNLPSEEIGPDVTAGRLAQLRNPPEQGGLGDGSGLLLLYPVSRDSRPIRGSLKTRVPLQADEHVLGVGLVFPETRSKSAQVEYVTADIAAMPGVEVDSPDDADEPEDQDGQDVEAV</sequence>
<dbReference type="Proteomes" id="UP000250347">
    <property type="component" value="Unassembled WGS sequence"/>
</dbReference>
<name>A0A329KDU1_9MYCO</name>
<protein>
    <recommendedName>
        <fullName evidence="2">Putative endonuclease Z1 domain-containing protein</fullName>
    </recommendedName>
</protein>
<evidence type="ECO:0000256" key="1">
    <source>
        <dbReference type="SAM" id="MobiDB-lite"/>
    </source>
</evidence>